<evidence type="ECO:0000256" key="1">
    <source>
        <dbReference type="SAM" id="MobiDB-lite"/>
    </source>
</evidence>
<feature type="non-terminal residue" evidence="2">
    <location>
        <position position="1"/>
    </location>
</feature>
<accession>B5VGY7</accession>
<feature type="compositionally biased region" description="Polar residues" evidence="1">
    <location>
        <begin position="709"/>
        <end position="718"/>
    </location>
</feature>
<evidence type="ECO:0000313" key="3">
    <source>
        <dbReference type="Proteomes" id="UP000008988"/>
    </source>
</evidence>
<sequence length="730" mass="83570">YPQPMQAQYYKGCSSKELDELRDTFFNDGLPSRIFTVLPFYPKLVNAFAKTLLQIFTKYDEPTEVFAGKILDRILETDLDDPATLSSLIHLFGIFLNEKYIYQKASHLMQRFIEYLEKSLKPEHVNTPWFSKALYVYEIILAKSELPHLEELSKDVLLRYPLLSMAKVFRIPDPMKQKLFDILIRVSDISNFYSALATSRILIFYSRDELYANNIARSGILSRLLKVIGSFQKLDKINFLESSFLLLTRRCFETTENVDALIRAEINRSFTARPLGGGDDAVRELTTILEEKAHVVMRSPSQFIDVLCETARFQEFDDQGALVDYSLKRFLGEKDKNTQASSAEKSDIYERTGIMHLLLSQLMAASEKDWLSEPANSSDLPENKKAQLDPSRNPVCAYMIFLLKLLVELVSSYNQCKFEFLTFSRRNTYAERPRPRTTAINFFLYRLLDKPVGTDHDKNEAKRREVIGMLARSVIIGFLATVQDDRTTKTDVKLADPHMNFIRKFAIEAIIKAIRNATSSSKLLESNHLKLDMWFRIITSMVYVQAPYLRQLLDSNKVEADQYQLCKLVIDLGLPSVITEAMASIDLNYPFSKKIFNVAVEALNTISSTRNNFSEHFKIEDHDEVEDEVDESDKEEIPDMFKNSALGMYDVEDIEEDDDDDTSLIGDDDAMAFVDSDNGFEVVFSDEDDDMGEEDADDARSDSEENELSSEMQSSTADGTDVDYEVDDAD</sequence>
<name>B5VGY7_YEAS6</name>
<organism evidence="2 3">
    <name type="scientific">Saccharomyces cerevisiae (strain AWRI1631)</name>
    <name type="common">Baker's yeast</name>
    <dbReference type="NCBI Taxonomy" id="545124"/>
    <lineage>
        <taxon>Eukaryota</taxon>
        <taxon>Fungi</taxon>
        <taxon>Dikarya</taxon>
        <taxon>Ascomycota</taxon>
        <taxon>Saccharomycotina</taxon>
        <taxon>Saccharomycetes</taxon>
        <taxon>Saccharomycetales</taxon>
        <taxon>Saccharomycetaceae</taxon>
        <taxon>Saccharomyces</taxon>
    </lineage>
</organism>
<dbReference type="EMBL" id="ABSV01000578">
    <property type="protein sequence ID" value="EDZ72807.1"/>
    <property type="molecule type" value="Genomic_DNA"/>
</dbReference>
<reference evidence="2 3" key="1">
    <citation type="journal article" date="2008" name="FEMS Yeast Res.">
        <title>Comparative genome analysis of a Saccharomyces cerevisiae wine strain.</title>
        <authorList>
            <person name="Borneman A.R."/>
            <person name="Forgan A.H."/>
            <person name="Pretorius I.S."/>
            <person name="Chambers P.J."/>
        </authorList>
    </citation>
    <scope>NUCLEOTIDE SEQUENCE [LARGE SCALE GENOMIC DNA]</scope>
    <source>
        <strain evidence="2 3">AWRI1631</strain>
    </source>
</reference>
<proteinExistence type="predicted"/>
<gene>
    <name evidence="2" type="ORF">AWRI1631_46730</name>
</gene>
<protein>
    <submittedName>
        <fullName evidence="2">YDR457Wp-like protein</fullName>
    </submittedName>
</protein>
<comment type="caution">
    <text evidence="2">The sequence shown here is derived from an EMBL/GenBank/DDBJ whole genome shotgun (WGS) entry which is preliminary data.</text>
</comment>
<dbReference type="Proteomes" id="UP000008988">
    <property type="component" value="Unassembled WGS sequence"/>
</dbReference>
<evidence type="ECO:0000313" key="2">
    <source>
        <dbReference type="EMBL" id="EDZ72807.1"/>
    </source>
</evidence>
<feature type="compositionally biased region" description="Acidic residues" evidence="1">
    <location>
        <begin position="720"/>
        <end position="730"/>
    </location>
</feature>
<feature type="region of interest" description="Disordered" evidence="1">
    <location>
        <begin position="683"/>
        <end position="730"/>
    </location>
</feature>
<feature type="compositionally biased region" description="Acidic residues" evidence="1">
    <location>
        <begin position="684"/>
        <end position="697"/>
    </location>
</feature>
<feature type="non-terminal residue" evidence="2">
    <location>
        <position position="730"/>
    </location>
</feature>
<dbReference type="AlphaFoldDB" id="B5VGY7"/>